<gene>
    <name evidence="2" type="primary">PER2</name>
</gene>
<reference evidence="2" key="2">
    <citation type="submission" date="2016-06" db="EMBL/GenBank/DDBJ databases">
        <title>The genome of a short-lived fish provides insights into sex chromosome evolution and the genetic control of aging.</title>
        <authorList>
            <person name="Reichwald K."/>
            <person name="Felder M."/>
            <person name="Petzold A."/>
            <person name="Koch P."/>
            <person name="Groth M."/>
            <person name="Platzer M."/>
        </authorList>
    </citation>
    <scope>NUCLEOTIDE SEQUENCE</scope>
    <source>
        <tissue evidence="2">Brain</tissue>
    </source>
</reference>
<name>A0A1A8CAA5_NOTKA</name>
<proteinExistence type="predicted"/>
<feature type="non-terminal residue" evidence="2">
    <location>
        <position position="1"/>
    </location>
</feature>
<organism evidence="2">
    <name type="scientific">Nothobranchius kadleci</name>
    <name type="common">African annual killifish</name>
    <dbReference type="NCBI Taxonomy" id="1051664"/>
    <lineage>
        <taxon>Eukaryota</taxon>
        <taxon>Metazoa</taxon>
        <taxon>Chordata</taxon>
        <taxon>Craniata</taxon>
        <taxon>Vertebrata</taxon>
        <taxon>Euteleostomi</taxon>
        <taxon>Actinopterygii</taxon>
        <taxon>Neopterygii</taxon>
        <taxon>Teleostei</taxon>
        <taxon>Neoteleostei</taxon>
        <taxon>Acanthomorphata</taxon>
        <taxon>Ovalentaria</taxon>
        <taxon>Atherinomorphae</taxon>
        <taxon>Cyprinodontiformes</taxon>
        <taxon>Nothobranchiidae</taxon>
        <taxon>Nothobranchius</taxon>
    </lineage>
</organism>
<sequence>GRSRRGHSLVFMGKFILIKLNMFLLETLSFLEMSI</sequence>
<dbReference type="EMBL" id="HADZ01011775">
    <property type="protein sequence ID" value="SBP75716.1"/>
    <property type="molecule type" value="Transcribed_RNA"/>
</dbReference>
<accession>A0A1A8CAA5</accession>
<protein>
    <submittedName>
        <fullName evidence="2">Period homolog 2</fullName>
    </submittedName>
</protein>
<keyword evidence="1" id="KW-1133">Transmembrane helix</keyword>
<keyword evidence="1" id="KW-0472">Membrane</keyword>
<dbReference type="AlphaFoldDB" id="A0A1A8CAA5"/>
<feature type="transmembrane region" description="Helical" evidence="1">
    <location>
        <begin position="12"/>
        <end position="31"/>
    </location>
</feature>
<evidence type="ECO:0000313" key="2">
    <source>
        <dbReference type="EMBL" id="SBP75716.1"/>
    </source>
</evidence>
<reference evidence="2" key="1">
    <citation type="submission" date="2016-05" db="EMBL/GenBank/DDBJ databases">
        <authorList>
            <person name="Lavstsen T."/>
            <person name="Jespersen J.S."/>
        </authorList>
    </citation>
    <scope>NUCLEOTIDE SEQUENCE</scope>
    <source>
        <tissue evidence="2">Brain</tissue>
    </source>
</reference>
<keyword evidence="1" id="KW-0812">Transmembrane</keyword>
<evidence type="ECO:0000256" key="1">
    <source>
        <dbReference type="SAM" id="Phobius"/>
    </source>
</evidence>